<dbReference type="PROSITE" id="PS51257">
    <property type="entry name" value="PROKAR_LIPOPROTEIN"/>
    <property type="match status" value="1"/>
</dbReference>
<sequence length="139" mass="14245">MPKIRPFIAGSLAFGAAAALIAGCGSPSPQENVSQACTASEAFGAALKTFQDTLTTDATVEEIQAAREGVRGTYATLVNEVGDVARDRMAEVETATNELNAAVDAVPSDAALSDALGSLKNEATDVVNARNDLDNALKC</sequence>
<gene>
    <name evidence="2" type="ORF">GCM10023081_27380</name>
</gene>
<keyword evidence="1" id="KW-0732">Signal</keyword>
<reference evidence="3" key="1">
    <citation type="journal article" date="2019" name="Int. J. Syst. Evol. Microbiol.">
        <title>The Global Catalogue of Microorganisms (GCM) 10K type strain sequencing project: providing services to taxonomists for standard genome sequencing and annotation.</title>
        <authorList>
            <consortium name="The Broad Institute Genomics Platform"/>
            <consortium name="The Broad Institute Genome Sequencing Center for Infectious Disease"/>
            <person name="Wu L."/>
            <person name="Ma J."/>
        </authorList>
    </citation>
    <scope>NUCLEOTIDE SEQUENCE [LARGE SCALE GENOMIC DNA]</scope>
    <source>
        <strain evidence="3">JCM 30742</strain>
    </source>
</reference>
<dbReference type="RefSeq" id="WP_345151532.1">
    <property type="nucleotide sequence ID" value="NZ_BAABEO010000019.1"/>
</dbReference>
<name>A0ABP7CE01_9MICC</name>
<keyword evidence="3" id="KW-1185">Reference proteome</keyword>
<protein>
    <recommendedName>
        <fullName evidence="4">Lipoprotein</fullName>
    </recommendedName>
</protein>
<dbReference type="EMBL" id="BAABEO010000019">
    <property type="protein sequence ID" value="GAA3688563.1"/>
    <property type="molecule type" value="Genomic_DNA"/>
</dbReference>
<evidence type="ECO:0000256" key="1">
    <source>
        <dbReference type="SAM" id="SignalP"/>
    </source>
</evidence>
<comment type="caution">
    <text evidence="2">The sequence shown here is derived from an EMBL/GenBank/DDBJ whole genome shotgun (WGS) entry which is preliminary data.</text>
</comment>
<dbReference type="Proteomes" id="UP001500752">
    <property type="component" value="Unassembled WGS sequence"/>
</dbReference>
<organism evidence="2 3">
    <name type="scientific">Arthrobacter ginkgonis</name>
    <dbReference type="NCBI Taxonomy" id="1630594"/>
    <lineage>
        <taxon>Bacteria</taxon>
        <taxon>Bacillati</taxon>
        <taxon>Actinomycetota</taxon>
        <taxon>Actinomycetes</taxon>
        <taxon>Micrococcales</taxon>
        <taxon>Micrococcaceae</taxon>
        <taxon>Arthrobacter</taxon>
    </lineage>
</organism>
<feature type="chain" id="PRO_5045355981" description="Lipoprotein" evidence="1">
    <location>
        <begin position="23"/>
        <end position="139"/>
    </location>
</feature>
<feature type="signal peptide" evidence="1">
    <location>
        <begin position="1"/>
        <end position="22"/>
    </location>
</feature>
<accession>A0ABP7CE01</accession>
<evidence type="ECO:0000313" key="2">
    <source>
        <dbReference type="EMBL" id="GAA3688563.1"/>
    </source>
</evidence>
<evidence type="ECO:0000313" key="3">
    <source>
        <dbReference type="Proteomes" id="UP001500752"/>
    </source>
</evidence>
<evidence type="ECO:0008006" key="4">
    <source>
        <dbReference type="Google" id="ProtNLM"/>
    </source>
</evidence>
<proteinExistence type="predicted"/>